<sequence>MASRKSGSIQVKFVGHDAAGLPVKRKQVHHACTPCRKRKKRCEHVLGEERIAVKDAAQSEGNPPADADASDAAAQLLCFFHQVSDKTVNRADDSQVRPQSQHLETSPPFLGDLNPESILVEATMGAPVNPRTPETDQQSHIIQETPGIASSASPNLQQQLPTPNKESTETEPSALVGVLGSFCWMPDGEESRTKVRVQDTTHFAALAQSFANRVLADKVMPTGVEWRALRDLYLTKIQPIFPIFEESTLIDLPAETNLRQLIMAGVCLAAASDPEARALLTFEKGPARRASGDSAIEGILGPASRGTGGEKQPTQPSNRAPRARVIVLFEEYSREMAKFINRRLTELREMHQLPLIYEIQVLAITCLYWQPADPKERFEPLCLFARLVSLTHTHGIHLELLYRAHPDGQTADKDAGRRLFKCLYALDRLLATFSGRPVMFHNYDLIRLPVPDDKDPPSFRLFMSLILLLDQVMELYRPYPKVTYVDVPVFERLAIEAKAQCEPEIILGMYRFESSCDNPPSATWADSMCVVTLEVLYHAICVLSVRMPRHRFRTAPECDTLPCPSYQHLPPSGVNARRSHSADRILDVIQDYKLSPMPFVPYALTLSLSVAYRKWRFSRLPMFRTRGGADFKKVLPVLQEMGKIWSSARLNAQLGQAVMLKLDRNEILHRKRPKGAAEGTRAKNSERGQDGEQEVPRNGRDGNKRASGTHIDNEKELADESSSRMPTEPIAGNSIHATANNEATVEPQPGLDAAAPSATTASPTDQPPLRAVWNPPANPVPSFMNESAASDAIPIPGHFTHPTKVVDGFPSMGGMSEYDLNSFLDDDDALFRSWDPKFAQSVDFSFSSNLDPGNPFAWPEYCNYSP</sequence>
<keyword evidence="6" id="KW-1185">Reference proteome</keyword>
<dbReference type="RefSeq" id="XP_064669281.1">
    <property type="nucleotide sequence ID" value="XM_064808663.1"/>
</dbReference>
<evidence type="ECO:0000313" key="5">
    <source>
        <dbReference type="EMBL" id="KAK4111711.1"/>
    </source>
</evidence>
<dbReference type="PANTHER" id="PTHR46910:SF39">
    <property type="entry name" value="ZN(II)2CYS6 TRANSCRIPTION FACTOR (EUROFUNG)"/>
    <property type="match status" value="1"/>
</dbReference>
<dbReference type="InterPro" id="IPR001138">
    <property type="entry name" value="Zn2Cys6_DnaBD"/>
</dbReference>
<comment type="caution">
    <text evidence="5">The sequence shown here is derived from an EMBL/GenBank/DDBJ whole genome shotgun (WGS) entry which is preliminary data.</text>
</comment>
<dbReference type="GO" id="GO:0003677">
    <property type="term" value="F:DNA binding"/>
    <property type="evidence" value="ECO:0007669"/>
    <property type="project" value="InterPro"/>
</dbReference>
<feature type="compositionally biased region" description="Basic and acidic residues" evidence="3">
    <location>
        <begin position="711"/>
        <end position="722"/>
    </location>
</feature>
<dbReference type="Proteomes" id="UP001302812">
    <property type="component" value="Unassembled WGS sequence"/>
</dbReference>
<dbReference type="InterPro" id="IPR036864">
    <property type="entry name" value="Zn2-C6_fun-type_DNA-bd_sf"/>
</dbReference>
<dbReference type="InterPro" id="IPR050987">
    <property type="entry name" value="AtrR-like"/>
</dbReference>
<name>A0AAN6YQN3_9PEZI</name>
<feature type="compositionally biased region" description="Polar residues" evidence="3">
    <location>
        <begin position="147"/>
        <end position="165"/>
    </location>
</feature>
<keyword evidence="1" id="KW-0479">Metal-binding</keyword>
<proteinExistence type="predicted"/>
<reference evidence="5" key="2">
    <citation type="submission" date="2023-05" db="EMBL/GenBank/DDBJ databases">
        <authorList>
            <consortium name="Lawrence Berkeley National Laboratory"/>
            <person name="Steindorff A."/>
            <person name="Hensen N."/>
            <person name="Bonometti L."/>
            <person name="Westerberg I."/>
            <person name="Brannstrom I.O."/>
            <person name="Guillou S."/>
            <person name="Cros-Aarteil S."/>
            <person name="Calhoun S."/>
            <person name="Haridas S."/>
            <person name="Kuo A."/>
            <person name="Mondo S."/>
            <person name="Pangilinan J."/>
            <person name="Riley R."/>
            <person name="Labutti K."/>
            <person name="Andreopoulos B."/>
            <person name="Lipzen A."/>
            <person name="Chen C."/>
            <person name="Yanf M."/>
            <person name="Daum C."/>
            <person name="Ng V."/>
            <person name="Clum A."/>
            <person name="Ohm R."/>
            <person name="Martin F."/>
            <person name="Silar P."/>
            <person name="Natvig D."/>
            <person name="Lalanne C."/>
            <person name="Gautier V."/>
            <person name="Ament-Velasquez S.L."/>
            <person name="Kruys A."/>
            <person name="Hutchinson M.I."/>
            <person name="Powell A.J."/>
            <person name="Barry K."/>
            <person name="Miller A.N."/>
            <person name="Grigoriev I.V."/>
            <person name="Debuchy R."/>
            <person name="Gladieux P."/>
            <person name="Thoren M.H."/>
            <person name="Johannesson H."/>
        </authorList>
    </citation>
    <scope>NUCLEOTIDE SEQUENCE</scope>
    <source>
        <strain evidence="5">CBS 508.74</strain>
    </source>
</reference>
<accession>A0AAN6YQN3</accession>
<feature type="region of interest" description="Disordered" evidence="3">
    <location>
        <begin position="746"/>
        <end position="774"/>
    </location>
</feature>
<feature type="region of interest" description="Disordered" evidence="3">
    <location>
        <begin position="299"/>
        <end position="320"/>
    </location>
</feature>
<dbReference type="PANTHER" id="PTHR46910">
    <property type="entry name" value="TRANSCRIPTION FACTOR PDR1"/>
    <property type="match status" value="1"/>
</dbReference>
<dbReference type="GO" id="GO:0000981">
    <property type="term" value="F:DNA-binding transcription factor activity, RNA polymerase II-specific"/>
    <property type="evidence" value="ECO:0007669"/>
    <property type="project" value="InterPro"/>
</dbReference>
<evidence type="ECO:0000256" key="2">
    <source>
        <dbReference type="ARBA" id="ARBA00023242"/>
    </source>
</evidence>
<evidence type="ECO:0000259" key="4">
    <source>
        <dbReference type="Pfam" id="PF04082"/>
    </source>
</evidence>
<dbReference type="GeneID" id="89932786"/>
<dbReference type="Pfam" id="PF04082">
    <property type="entry name" value="Fungal_trans"/>
    <property type="match status" value="1"/>
</dbReference>
<feature type="compositionally biased region" description="Basic and acidic residues" evidence="3">
    <location>
        <begin position="680"/>
        <end position="704"/>
    </location>
</feature>
<dbReference type="GO" id="GO:0008270">
    <property type="term" value="F:zinc ion binding"/>
    <property type="evidence" value="ECO:0007669"/>
    <property type="project" value="InterPro"/>
</dbReference>
<dbReference type="GO" id="GO:0006351">
    <property type="term" value="P:DNA-templated transcription"/>
    <property type="evidence" value="ECO:0007669"/>
    <property type="project" value="InterPro"/>
</dbReference>
<feature type="region of interest" description="Disordered" evidence="3">
    <location>
        <begin position="89"/>
        <end position="112"/>
    </location>
</feature>
<keyword evidence="2" id="KW-0539">Nucleus</keyword>
<dbReference type="SUPFAM" id="SSF57701">
    <property type="entry name" value="Zn2/Cys6 DNA-binding domain"/>
    <property type="match status" value="1"/>
</dbReference>
<feature type="domain" description="Xylanolytic transcriptional activator regulatory" evidence="4">
    <location>
        <begin position="335"/>
        <end position="455"/>
    </location>
</feature>
<dbReference type="AlphaFoldDB" id="A0AAN6YQN3"/>
<organism evidence="5 6">
    <name type="scientific">Canariomyces notabilis</name>
    <dbReference type="NCBI Taxonomy" id="2074819"/>
    <lineage>
        <taxon>Eukaryota</taxon>
        <taxon>Fungi</taxon>
        <taxon>Dikarya</taxon>
        <taxon>Ascomycota</taxon>
        <taxon>Pezizomycotina</taxon>
        <taxon>Sordariomycetes</taxon>
        <taxon>Sordariomycetidae</taxon>
        <taxon>Sordariales</taxon>
        <taxon>Chaetomiaceae</taxon>
        <taxon>Canariomyces</taxon>
    </lineage>
</organism>
<evidence type="ECO:0000313" key="6">
    <source>
        <dbReference type="Proteomes" id="UP001302812"/>
    </source>
</evidence>
<feature type="compositionally biased region" description="Low complexity" evidence="3">
    <location>
        <begin position="753"/>
        <end position="764"/>
    </location>
</feature>
<gene>
    <name evidence="5" type="ORF">N656DRAFT_148989</name>
</gene>
<evidence type="ECO:0000256" key="1">
    <source>
        <dbReference type="ARBA" id="ARBA00022723"/>
    </source>
</evidence>
<dbReference type="InterPro" id="IPR007219">
    <property type="entry name" value="XnlR_reg_dom"/>
</dbReference>
<dbReference type="EMBL" id="MU853345">
    <property type="protein sequence ID" value="KAK4111711.1"/>
    <property type="molecule type" value="Genomic_DNA"/>
</dbReference>
<dbReference type="CDD" id="cd12148">
    <property type="entry name" value="fungal_TF_MHR"/>
    <property type="match status" value="1"/>
</dbReference>
<protein>
    <recommendedName>
        <fullName evidence="4">Xylanolytic transcriptional activator regulatory domain-containing protein</fullName>
    </recommendedName>
</protein>
<feature type="region of interest" description="Disordered" evidence="3">
    <location>
        <begin position="147"/>
        <end position="170"/>
    </location>
</feature>
<feature type="region of interest" description="Disordered" evidence="3">
    <location>
        <begin position="670"/>
        <end position="732"/>
    </location>
</feature>
<dbReference type="CDD" id="cd00067">
    <property type="entry name" value="GAL4"/>
    <property type="match status" value="1"/>
</dbReference>
<evidence type="ECO:0000256" key="3">
    <source>
        <dbReference type="SAM" id="MobiDB-lite"/>
    </source>
</evidence>
<reference evidence="5" key="1">
    <citation type="journal article" date="2023" name="Mol. Phylogenet. Evol.">
        <title>Genome-scale phylogeny and comparative genomics of the fungal order Sordariales.</title>
        <authorList>
            <person name="Hensen N."/>
            <person name="Bonometti L."/>
            <person name="Westerberg I."/>
            <person name="Brannstrom I.O."/>
            <person name="Guillou S."/>
            <person name="Cros-Aarteil S."/>
            <person name="Calhoun S."/>
            <person name="Haridas S."/>
            <person name="Kuo A."/>
            <person name="Mondo S."/>
            <person name="Pangilinan J."/>
            <person name="Riley R."/>
            <person name="LaButti K."/>
            <person name="Andreopoulos B."/>
            <person name="Lipzen A."/>
            <person name="Chen C."/>
            <person name="Yan M."/>
            <person name="Daum C."/>
            <person name="Ng V."/>
            <person name="Clum A."/>
            <person name="Steindorff A."/>
            <person name="Ohm R.A."/>
            <person name="Martin F."/>
            <person name="Silar P."/>
            <person name="Natvig D.O."/>
            <person name="Lalanne C."/>
            <person name="Gautier V."/>
            <person name="Ament-Velasquez S.L."/>
            <person name="Kruys A."/>
            <person name="Hutchinson M.I."/>
            <person name="Powell A.J."/>
            <person name="Barry K."/>
            <person name="Miller A.N."/>
            <person name="Grigoriev I.V."/>
            <person name="Debuchy R."/>
            <person name="Gladieux P."/>
            <person name="Hiltunen Thoren M."/>
            <person name="Johannesson H."/>
        </authorList>
    </citation>
    <scope>NUCLEOTIDE SEQUENCE</scope>
    <source>
        <strain evidence="5">CBS 508.74</strain>
    </source>
</reference>